<reference evidence="2" key="1">
    <citation type="submission" date="2023-07" db="EMBL/GenBank/DDBJ databases">
        <title>30 novel species of actinomycetes from the DSMZ collection.</title>
        <authorList>
            <person name="Nouioui I."/>
        </authorList>
    </citation>
    <scope>NUCLEOTIDE SEQUENCE [LARGE SCALE GENOMIC DNA]</scope>
    <source>
        <strain evidence="2">DSM 45834</strain>
    </source>
</reference>
<dbReference type="Proteomes" id="UP001183202">
    <property type="component" value="Unassembled WGS sequence"/>
</dbReference>
<evidence type="ECO:0000313" key="1">
    <source>
        <dbReference type="EMBL" id="MDT0348257.1"/>
    </source>
</evidence>
<protein>
    <submittedName>
        <fullName evidence="1">Uncharacterized protein</fullName>
    </submittedName>
</protein>
<sequence length="273" mass="28256">MPGFPLPRRAAPDRYADAVRSRRAELRAVRALLLGGHRVELRHSLTASRLTASTELAAALASLGRELRHHVAHANRAGRAAVPALAAAAVGALVDRVVAGWITAVLPGLRRLAAPRCVPGTLPGPAGALEPVVTVLARRPSITLPGPDPPPSAARALLAGVTGGTWRLALVPAAVLPAVGLPALGGRALLPSALGIALALLATAARAHRTAADRARLRRWADDVVMAVQSELDTELARRLIDVERVAAAELDELVACRLDLIDTELQALAAGG</sequence>
<accession>A0ABU2N2W0</accession>
<evidence type="ECO:0000313" key="2">
    <source>
        <dbReference type="Proteomes" id="UP001183202"/>
    </source>
</evidence>
<gene>
    <name evidence="1" type="ORF">RM445_01810</name>
</gene>
<name>A0ABU2N2W0_9PSEU</name>
<comment type="caution">
    <text evidence="1">The sequence shown here is derived from an EMBL/GenBank/DDBJ whole genome shotgun (WGS) entry which is preliminary data.</text>
</comment>
<keyword evidence="2" id="KW-1185">Reference proteome</keyword>
<proteinExistence type="predicted"/>
<organism evidence="1 2">
    <name type="scientific">Pseudonocardia charpentierae</name>
    <dbReference type="NCBI Taxonomy" id="3075545"/>
    <lineage>
        <taxon>Bacteria</taxon>
        <taxon>Bacillati</taxon>
        <taxon>Actinomycetota</taxon>
        <taxon>Actinomycetes</taxon>
        <taxon>Pseudonocardiales</taxon>
        <taxon>Pseudonocardiaceae</taxon>
        <taxon>Pseudonocardia</taxon>
    </lineage>
</organism>
<dbReference type="RefSeq" id="WP_311554154.1">
    <property type="nucleotide sequence ID" value="NZ_JAVREJ010000001.1"/>
</dbReference>
<dbReference type="EMBL" id="JAVREJ010000001">
    <property type="protein sequence ID" value="MDT0348257.1"/>
    <property type="molecule type" value="Genomic_DNA"/>
</dbReference>